<dbReference type="Pfam" id="PF12978">
    <property type="entry name" value="DUF3862"/>
    <property type="match status" value="1"/>
</dbReference>
<dbReference type="STRING" id="1423726.FC07_GL001623"/>
<name>A0A0R1GFK4_9LACO</name>
<dbReference type="InterPro" id="IPR024418">
    <property type="entry name" value="DUF3862"/>
</dbReference>
<evidence type="ECO:0000313" key="3">
    <source>
        <dbReference type="EMBL" id="KRK32879.1"/>
    </source>
</evidence>
<evidence type="ECO:0008006" key="5">
    <source>
        <dbReference type="Google" id="ProtNLM"/>
    </source>
</evidence>
<dbReference type="PATRIC" id="fig|1423726.3.peg.1682"/>
<keyword evidence="1" id="KW-0732">Signal</keyword>
<feature type="transmembrane region" description="Helical" evidence="2">
    <location>
        <begin position="21"/>
        <end position="45"/>
    </location>
</feature>
<dbReference type="Proteomes" id="UP000051461">
    <property type="component" value="Unassembled WGS sequence"/>
</dbReference>
<keyword evidence="4" id="KW-1185">Reference proteome</keyword>
<reference evidence="3 4" key="1">
    <citation type="journal article" date="2015" name="Genome Announc.">
        <title>Expanding the biotechnology potential of lactobacilli through comparative genomics of 213 strains and associated genera.</title>
        <authorList>
            <person name="Sun Z."/>
            <person name="Harris H.M."/>
            <person name="McCann A."/>
            <person name="Guo C."/>
            <person name="Argimon S."/>
            <person name="Zhang W."/>
            <person name="Yang X."/>
            <person name="Jeffery I.B."/>
            <person name="Cooney J.C."/>
            <person name="Kagawa T.F."/>
            <person name="Liu W."/>
            <person name="Song Y."/>
            <person name="Salvetti E."/>
            <person name="Wrobel A."/>
            <person name="Rasinkangas P."/>
            <person name="Parkhill J."/>
            <person name="Rea M.C."/>
            <person name="O'Sullivan O."/>
            <person name="Ritari J."/>
            <person name="Douillard F.P."/>
            <person name="Paul Ross R."/>
            <person name="Yang R."/>
            <person name="Briner A.E."/>
            <person name="Felis G.E."/>
            <person name="de Vos W.M."/>
            <person name="Barrangou R."/>
            <person name="Klaenhammer T.R."/>
            <person name="Caufield P.W."/>
            <person name="Cui Y."/>
            <person name="Zhang H."/>
            <person name="O'Toole P.W."/>
        </authorList>
    </citation>
    <scope>NUCLEOTIDE SEQUENCE [LARGE SCALE GENOMIC DNA]</scope>
    <source>
        <strain evidence="3 4">DSM 20003</strain>
    </source>
</reference>
<gene>
    <name evidence="3" type="ORF">FC07_GL001623</name>
</gene>
<evidence type="ECO:0000313" key="4">
    <source>
        <dbReference type="Proteomes" id="UP000051461"/>
    </source>
</evidence>
<dbReference type="InterPro" id="IPR037873">
    <property type="entry name" value="BamE-like"/>
</dbReference>
<accession>A0A0R1GFK4</accession>
<evidence type="ECO:0000256" key="1">
    <source>
        <dbReference type="ARBA" id="ARBA00022729"/>
    </source>
</evidence>
<sequence>MSTHRSKKSVQQLKRQHHVRQFFKSFGLLVLLVVIVGAVFAGIMWKKQATQAQLQQSRLQYEHKKATPGNDTTATNTNWSRTAMDQLKLGDLTKKGQGGARLTQLVTKYGEPAKTKKGSEKGHAIKTVTWTNIDSQQSNAKFTVSVVNGRIYRKQLEHYQLTKRATQISVTNYDNFTLQTTTYQKMTADFGKPDTFEESLIDGTDLIVGHYTTNIEGSDTASIRLAFSNDVLIGKSQVGVE</sequence>
<dbReference type="RefSeq" id="WP_057905659.1">
    <property type="nucleotide sequence ID" value="NZ_AZDA01000133.1"/>
</dbReference>
<comment type="caution">
    <text evidence="3">The sequence shown here is derived from an EMBL/GenBank/DDBJ whole genome shotgun (WGS) entry which is preliminary data.</text>
</comment>
<proteinExistence type="predicted"/>
<dbReference type="AlphaFoldDB" id="A0A0R1GFK4"/>
<protein>
    <recommendedName>
        <fullName evidence="5">DUF3862 domain-containing protein</fullName>
    </recommendedName>
</protein>
<organism evidence="3 4">
    <name type="scientific">Loigolactobacillus bifermentans DSM 20003</name>
    <dbReference type="NCBI Taxonomy" id="1423726"/>
    <lineage>
        <taxon>Bacteria</taxon>
        <taxon>Bacillati</taxon>
        <taxon>Bacillota</taxon>
        <taxon>Bacilli</taxon>
        <taxon>Lactobacillales</taxon>
        <taxon>Lactobacillaceae</taxon>
        <taxon>Loigolactobacillus</taxon>
    </lineage>
</organism>
<keyword evidence="2" id="KW-1133">Transmembrane helix</keyword>
<dbReference type="Gene3D" id="3.30.1450.10">
    <property type="match status" value="2"/>
</dbReference>
<dbReference type="EMBL" id="AZDA01000133">
    <property type="protein sequence ID" value="KRK32879.1"/>
    <property type="molecule type" value="Genomic_DNA"/>
</dbReference>
<evidence type="ECO:0000256" key="2">
    <source>
        <dbReference type="SAM" id="Phobius"/>
    </source>
</evidence>
<keyword evidence="2" id="KW-0812">Transmembrane</keyword>
<keyword evidence="2" id="KW-0472">Membrane</keyword>